<sequence>MGGRKKAANKSATPLSGARGRTQPRGSPAGTRQSANNPPTPPQDADGFILALSGARHTSGPTAASPHRRHRARPRPRHSRTVTVQVHRPRTHSRSVELKTARVSKLPPTPDLLNTADALNRNKTEHVLETMARLVFSDTKSHRSSETTMSSLNRMEQRLQQNIKQLTKFARFLQAQDPDSADYKEALANLSGSSEDLKVLRARIAAREAPDERGVPQTVAVKAAGDADDMSAIKSPDDAQREAPLGILGRPSSVLLLNSVTENKPLLLHFIIYILLLMELMALKSVLQFSDQLEFPIPGDFLFKKIPWFRRNKTPGYFCA</sequence>
<gene>
    <name evidence="2" type="ORF">THAOC_32064</name>
</gene>
<feature type="compositionally biased region" description="Basic residues" evidence="1">
    <location>
        <begin position="66"/>
        <end position="80"/>
    </location>
</feature>
<feature type="region of interest" description="Disordered" evidence="1">
    <location>
        <begin position="1"/>
        <end position="94"/>
    </location>
</feature>
<proteinExistence type="predicted"/>
<name>K0R6T7_THAOC</name>
<comment type="caution">
    <text evidence="2">The sequence shown here is derived from an EMBL/GenBank/DDBJ whole genome shotgun (WGS) entry which is preliminary data.</text>
</comment>
<dbReference type="AlphaFoldDB" id="K0R6T7"/>
<evidence type="ECO:0000313" key="2">
    <source>
        <dbReference type="EMBL" id="EJK49093.1"/>
    </source>
</evidence>
<reference evidence="2 3" key="1">
    <citation type="journal article" date="2012" name="Genome Biol.">
        <title>Genome and low-iron response of an oceanic diatom adapted to chronic iron limitation.</title>
        <authorList>
            <person name="Lommer M."/>
            <person name="Specht M."/>
            <person name="Roy A.S."/>
            <person name="Kraemer L."/>
            <person name="Andreson R."/>
            <person name="Gutowska M.A."/>
            <person name="Wolf J."/>
            <person name="Bergner S.V."/>
            <person name="Schilhabel M.B."/>
            <person name="Klostermeier U.C."/>
            <person name="Beiko R.G."/>
            <person name="Rosenstiel P."/>
            <person name="Hippler M."/>
            <person name="Laroche J."/>
        </authorList>
    </citation>
    <scope>NUCLEOTIDE SEQUENCE [LARGE SCALE GENOMIC DNA]</scope>
    <source>
        <strain evidence="2 3">CCMP1005</strain>
    </source>
</reference>
<protein>
    <submittedName>
        <fullName evidence="2">Uncharacterized protein</fullName>
    </submittedName>
</protein>
<evidence type="ECO:0000313" key="3">
    <source>
        <dbReference type="Proteomes" id="UP000266841"/>
    </source>
</evidence>
<keyword evidence="3" id="KW-1185">Reference proteome</keyword>
<dbReference type="EMBL" id="AGNL01045127">
    <property type="protein sequence ID" value="EJK49093.1"/>
    <property type="molecule type" value="Genomic_DNA"/>
</dbReference>
<accession>K0R6T7</accession>
<organism evidence="2 3">
    <name type="scientific">Thalassiosira oceanica</name>
    <name type="common">Marine diatom</name>
    <dbReference type="NCBI Taxonomy" id="159749"/>
    <lineage>
        <taxon>Eukaryota</taxon>
        <taxon>Sar</taxon>
        <taxon>Stramenopiles</taxon>
        <taxon>Ochrophyta</taxon>
        <taxon>Bacillariophyta</taxon>
        <taxon>Coscinodiscophyceae</taxon>
        <taxon>Thalassiosirophycidae</taxon>
        <taxon>Thalassiosirales</taxon>
        <taxon>Thalassiosiraceae</taxon>
        <taxon>Thalassiosira</taxon>
    </lineage>
</organism>
<evidence type="ECO:0000256" key="1">
    <source>
        <dbReference type="SAM" id="MobiDB-lite"/>
    </source>
</evidence>
<dbReference type="Proteomes" id="UP000266841">
    <property type="component" value="Unassembled WGS sequence"/>
</dbReference>